<accession>A0A1Y5ZEJ0</accession>
<protein>
    <submittedName>
        <fullName evidence="1">Uncharacterized protein</fullName>
    </submittedName>
</protein>
<evidence type="ECO:0000313" key="1">
    <source>
        <dbReference type="EMBL" id="SMD95530.1"/>
    </source>
</evidence>
<proteinExistence type="predicted"/>
<reference evidence="2" key="1">
    <citation type="submission" date="2017-04" db="EMBL/GenBank/DDBJ databases">
        <authorList>
            <person name="Criscuolo A."/>
        </authorList>
    </citation>
    <scope>NUCLEOTIDE SEQUENCE [LARGE SCALE GENOMIC DNA]</scope>
</reference>
<gene>
    <name evidence="1" type="ORF">BACERE00191_02095</name>
</gene>
<dbReference type="RefSeq" id="WP_254231465.1">
    <property type="nucleotide sequence ID" value="NZ_CP093424.1"/>
</dbReference>
<dbReference type="Proteomes" id="UP000194499">
    <property type="component" value="Unassembled WGS sequence"/>
</dbReference>
<sequence>MKPNPISIEEAVQHLEEYQKEIKELQCYKGQFKTLGTIEKENPKLIELTGISVIKRLEKEGIVSQKKFKGNSLYSLYSLAKYKLSLKLLKKYFYTTPEAFLKLADKEKDIHIYPYTLEQHFHYLHKNGYINLILLDHKINSNKLFIPKQDITRFKKEYISIVHAAQEAGVLLVSFKQYWLKTYPKEIVRFYQKNFHYMYLNKKDWQSFLTEKRKVGYIAKEQVAKTLGITADSVEKVVKEYNIVTVKREGSPITYIKKEDVQFLIDKQNELWGKVRNEYLTTNETIRALNISRSTLTQIVFKNKIHSIFIPPLICTNRDGINFRTRRALIFLKTDVLSLNERRQREKGIENIIYNSESTTYDVLQSALREASINFSDKGKATATYWFSYVKRKSSKSKASSVTMKKEIRMLFNTSILLSKLTDLKEIFIYTDNELNLAVFNSNINKTVQTEMYKFLRQLFETREIAGLPTNYEFSKLHNIYKEPKNTQREKNIYSLEEYISLLDYTKDIIKHKKRAIEDIRLQIQKELHLHRDSSWLYVLLHLNNAWRHYDVTSFPRINLQHTQLGNMEVMEALEWLERNSLSDDDVINIVNQVKAMSFVHSKTKKKRHFFCSYELMAAFAHSTVLCELRCQIFQPLSEVLINFNNSKRVFTARQKNGFFESHNDNFIFKSKQMNRTLISYVYSVIKKTTKRNPLEITKFIRGHSNEETTNIYIDIPQEQMDFITKQLFDLGHFGYAYDALSELILQESIDNREERTQTSLALKEVFGDVHHIEQVARYLNRLSEEQQIVYKVIKGLSIEERKDIYESIRLGQQPSKKEYFQCIYPICKFPNRDCEKCQFAVPNFYALSQLEEEFQLNFSNFKELFNTTTKQGEKIRLSNTLYNYLYLIEAAVKKFGKDVVSSFFENGLEELKKDLRSIPNIKEYVTIQR</sequence>
<dbReference type="AlphaFoldDB" id="A0A1Y5ZEJ0"/>
<evidence type="ECO:0000313" key="2">
    <source>
        <dbReference type="Proteomes" id="UP000194499"/>
    </source>
</evidence>
<name>A0A1Y5ZEJ0_9BACI</name>
<dbReference type="EMBL" id="FWZB01000036">
    <property type="protein sequence ID" value="SMD95530.1"/>
    <property type="molecule type" value="Genomic_DNA"/>
</dbReference>
<organism evidence="1 2">
    <name type="scientific">Bacillus pacificus</name>
    <dbReference type="NCBI Taxonomy" id="2026187"/>
    <lineage>
        <taxon>Bacteria</taxon>
        <taxon>Bacillati</taxon>
        <taxon>Bacillota</taxon>
        <taxon>Bacilli</taxon>
        <taxon>Bacillales</taxon>
        <taxon>Bacillaceae</taxon>
        <taxon>Bacillus</taxon>
        <taxon>Bacillus cereus group</taxon>
    </lineage>
</organism>